<keyword evidence="6" id="KW-0472">Membrane</keyword>
<keyword evidence="6" id="KW-0812">Transmembrane</keyword>
<feature type="domain" description="FAD dependent oxidoreductase" evidence="7">
    <location>
        <begin position="8"/>
        <end position="394"/>
    </location>
</feature>
<dbReference type="AlphaFoldDB" id="A0AAJ0FZP2"/>
<dbReference type="Gene3D" id="3.50.50.60">
    <property type="entry name" value="FAD/NAD(P)-binding domain"/>
    <property type="match status" value="1"/>
</dbReference>
<evidence type="ECO:0000256" key="6">
    <source>
        <dbReference type="SAM" id="Phobius"/>
    </source>
</evidence>
<dbReference type="Proteomes" id="UP001251528">
    <property type="component" value="Unassembled WGS sequence"/>
</dbReference>
<name>A0AAJ0FZP2_9HYPO</name>
<evidence type="ECO:0000256" key="2">
    <source>
        <dbReference type="ARBA" id="ARBA00010989"/>
    </source>
</evidence>
<comment type="cofactor">
    <cofactor evidence="1">
        <name>FAD</name>
        <dbReference type="ChEBI" id="CHEBI:57692"/>
    </cofactor>
</comment>
<reference evidence="8" key="1">
    <citation type="submission" date="2023-06" db="EMBL/GenBank/DDBJ databases">
        <title>Conoideocrella luteorostrata (Hypocreales: Clavicipitaceae), a potential biocontrol fungus for elongate hemlock scale in United States Christmas tree production areas.</title>
        <authorList>
            <person name="Barrett H."/>
            <person name="Lovett B."/>
            <person name="Macias A.M."/>
            <person name="Stajich J.E."/>
            <person name="Kasson M.T."/>
        </authorList>
    </citation>
    <scope>NUCLEOTIDE SEQUENCE</scope>
    <source>
        <strain evidence="8">ARSEF 14590</strain>
    </source>
</reference>
<dbReference type="InterPro" id="IPR036188">
    <property type="entry name" value="FAD/NAD-bd_sf"/>
</dbReference>
<dbReference type="GO" id="GO:0008115">
    <property type="term" value="F:sarcosine oxidase activity"/>
    <property type="evidence" value="ECO:0007669"/>
    <property type="project" value="TreeGrafter"/>
</dbReference>
<dbReference type="SUPFAM" id="SSF51905">
    <property type="entry name" value="FAD/NAD(P)-binding domain"/>
    <property type="match status" value="1"/>
</dbReference>
<evidence type="ECO:0000256" key="1">
    <source>
        <dbReference type="ARBA" id="ARBA00001974"/>
    </source>
</evidence>
<keyword evidence="3" id="KW-0285">Flavoprotein</keyword>
<organism evidence="8 9">
    <name type="scientific">Conoideocrella luteorostrata</name>
    <dbReference type="NCBI Taxonomy" id="1105319"/>
    <lineage>
        <taxon>Eukaryota</taxon>
        <taxon>Fungi</taxon>
        <taxon>Dikarya</taxon>
        <taxon>Ascomycota</taxon>
        <taxon>Pezizomycotina</taxon>
        <taxon>Sordariomycetes</taxon>
        <taxon>Hypocreomycetidae</taxon>
        <taxon>Hypocreales</taxon>
        <taxon>Clavicipitaceae</taxon>
        <taxon>Conoideocrella</taxon>
    </lineage>
</organism>
<dbReference type="InterPro" id="IPR006076">
    <property type="entry name" value="FAD-dep_OxRdtase"/>
</dbReference>
<evidence type="ECO:0000259" key="7">
    <source>
        <dbReference type="Pfam" id="PF01266"/>
    </source>
</evidence>
<proteinExistence type="inferred from homology"/>
<dbReference type="GO" id="GO:0050660">
    <property type="term" value="F:flavin adenine dinucleotide binding"/>
    <property type="evidence" value="ECO:0007669"/>
    <property type="project" value="InterPro"/>
</dbReference>
<dbReference type="InterPro" id="IPR045170">
    <property type="entry name" value="MTOX"/>
</dbReference>
<dbReference type="PANTHER" id="PTHR10961">
    <property type="entry name" value="PEROXISOMAL SARCOSINE OXIDASE"/>
    <property type="match status" value="1"/>
</dbReference>
<keyword evidence="6" id="KW-1133">Transmembrane helix</keyword>
<keyword evidence="9" id="KW-1185">Reference proteome</keyword>
<evidence type="ECO:0000256" key="4">
    <source>
        <dbReference type="ARBA" id="ARBA00022827"/>
    </source>
</evidence>
<keyword evidence="5" id="KW-0560">Oxidoreductase</keyword>
<protein>
    <recommendedName>
        <fullName evidence="7">FAD dependent oxidoreductase domain-containing protein</fullName>
    </recommendedName>
</protein>
<evidence type="ECO:0000256" key="3">
    <source>
        <dbReference type="ARBA" id="ARBA00022630"/>
    </source>
</evidence>
<accession>A0AAJ0FZP2</accession>
<dbReference type="Gene3D" id="3.30.9.10">
    <property type="entry name" value="D-Amino Acid Oxidase, subunit A, domain 2"/>
    <property type="match status" value="1"/>
</dbReference>
<gene>
    <name evidence="8" type="ORF">QQS21_007195</name>
</gene>
<evidence type="ECO:0000256" key="5">
    <source>
        <dbReference type="ARBA" id="ARBA00023002"/>
    </source>
</evidence>
<sequence length="439" mass="49232">MAPAQSSYIIVGAGIFGVSTAYHLIQKYPNASITLVDRDAFDADNRVAASWDWNKVMRADYDDPVYCELALEAQDVFTSDPLWRPYFHQTGLYWMCGRDYARDCIKNFERLGRNNDITLWPVEEARKMFGGLFNESDYSNVEQVLVNKTSGWVAAGDCLQAVTRRILELGVKYVAEEVATLQFDRSNRCTGVRTSNGNKLHGSHVVLCTGAFTPKLLELSAASSGLDDLRAGSRILAGGITTGMTRLDDEAYTRFADMPVGIQGYTAKKAPFVGSLPPTKDRELKWWGQKIFKNTKEVVPGRWVSSPPAEADYAQWEISTKLKEDIFNVSSVFYGSEAAKWKLEKHRICWDAFTTSSDFIIAPHSTSEGLYIATCGSFHGYKFFPVIGKYVVQMLEESLSPQLAGKWAWDRERPDPSANPDWPSVEMKDLLDPVRASRL</sequence>
<comment type="caution">
    <text evidence="8">The sequence shown here is derived from an EMBL/GenBank/DDBJ whole genome shotgun (WGS) entry which is preliminary data.</text>
</comment>
<dbReference type="GO" id="GO:0051698">
    <property type="term" value="F:saccharopine oxidase activity"/>
    <property type="evidence" value="ECO:0007669"/>
    <property type="project" value="TreeGrafter"/>
</dbReference>
<comment type="similarity">
    <text evidence="2">Belongs to the MSOX/MTOX family.</text>
</comment>
<keyword evidence="4" id="KW-0274">FAD</keyword>
<dbReference type="EMBL" id="JASWJB010000143">
    <property type="protein sequence ID" value="KAK2595110.1"/>
    <property type="molecule type" value="Genomic_DNA"/>
</dbReference>
<dbReference type="Pfam" id="PF01266">
    <property type="entry name" value="DAO"/>
    <property type="match status" value="1"/>
</dbReference>
<feature type="transmembrane region" description="Helical" evidence="6">
    <location>
        <begin position="6"/>
        <end position="25"/>
    </location>
</feature>
<evidence type="ECO:0000313" key="9">
    <source>
        <dbReference type="Proteomes" id="UP001251528"/>
    </source>
</evidence>
<evidence type="ECO:0000313" key="8">
    <source>
        <dbReference type="EMBL" id="KAK2595110.1"/>
    </source>
</evidence>
<dbReference type="PANTHER" id="PTHR10961:SF37">
    <property type="entry name" value="FAD DEPENDENT OXIDOREDUCTASE DOMAIN-CONTAINING PROTEIN"/>
    <property type="match status" value="1"/>
</dbReference>